<reference evidence="2" key="1">
    <citation type="submission" date="2023-03" db="EMBL/GenBank/DDBJ databases">
        <title>Massive genome expansion in bonnet fungi (Mycena s.s.) driven by repeated elements and novel gene families across ecological guilds.</title>
        <authorList>
            <consortium name="Lawrence Berkeley National Laboratory"/>
            <person name="Harder C.B."/>
            <person name="Miyauchi S."/>
            <person name="Viragh M."/>
            <person name="Kuo A."/>
            <person name="Thoen E."/>
            <person name="Andreopoulos B."/>
            <person name="Lu D."/>
            <person name="Skrede I."/>
            <person name="Drula E."/>
            <person name="Henrissat B."/>
            <person name="Morin E."/>
            <person name="Kohler A."/>
            <person name="Barry K."/>
            <person name="LaButti K."/>
            <person name="Morin E."/>
            <person name="Salamov A."/>
            <person name="Lipzen A."/>
            <person name="Mereny Z."/>
            <person name="Hegedus B."/>
            <person name="Baldrian P."/>
            <person name="Stursova M."/>
            <person name="Weitz H."/>
            <person name="Taylor A."/>
            <person name="Grigoriev I.V."/>
            <person name="Nagy L.G."/>
            <person name="Martin F."/>
            <person name="Kauserud H."/>
        </authorList>
    </citation>
    <scope>NUCLEOTIDE SEQUENCE</scope>
    <source>
        <strain evidence="2">9144</strain>
    </source>
</reference>
<evidence type="ECO:0000313" key="3">
    <source>
        <dbReference type="Proteomes" id="UP001219525"/>
    </source>
</evidence>
<name>A0AAD7E452_9AGAR</name>
<proteinExistence type="predicted"/>
<protein>
    <submittedName>
        <fullName evidence="2">Uncharacterized protein</fullName>
    </submittedName>
</protein>
<dbReference type="AlphaFoldDB" id="A0AAD7E452"/>
<evidence type="ECO:0000313" key="2">
    <source>
        <dbReference type="EMBL" id="KAJ7226801.1"/>
    </source>
</evidence>
<feature type="region of interest" description="Disordered" evidence="1">
    <location>
        <begin position="189"/>
        <end position="223"/>
    </location>
</feature>
<gene>
    <name evidence="2" type="ORF">GGX14DRAFT_627078</name>
</gene>
<comment type="caution">
    <text evidence="2">The sequence shown here is derived from an EMBL/GenBank/DDBJ whole genome shotgun (WGS) entry which is preliminary data.</text>
</comment>
<dbReference type="Proteomes" id="UP001219525">
    <property type="component" value="Unassembled WGS sequence"/>
</dbReference>
<keyword evidence="3" id="KW-1185">Reference proteome</keyword>
<feature type="compositionally biased region" description="Acidic residues" evidence="1">
    <location>
        <begin position="196"/>
        <end position="209"/>
    </location>
</feature>
<feature type="compositionally biased region" description="Basic residues" evidence="1">
    <location>
        <begin position="340"/>
        <end position="349"/>
    </location>
</feature>
<feature type="region of interest" description="Disordered" evidence="1">
    <location>
        <begin position="320"/>
        <end position="349"/>
    </location>
</feature>
<accession>A0AAD7E452</accession>
<organism evidence="2 3">
    <name type="scientific">Mycena pura</name>
    <dbReference type="NCBI Taxonomy" id="153505"/>
    <lineage>
        <taxon>Eukaryota</taxon>
        <taxon>Fungi</taxon>
        <taxon>Dikarya</taxon>
        <taxon>Basidiomycota</taxon>
        <taxon>Agaricomycotina</taxon>
        <taxon>Agaricomycetes</taxon>
        <taxon>Agaricomycetidae</taxon>
        <taxon>Agaricales</taxon>
        <taxon>Marasmiineae</taxon>
        <taxon>Mycenaceae</taxon>
        <taxon>Mycena</taxon>
    </lineage>
</organism>
<evidence type="ECO:0000256" key="1">
    <source>
        <dbReference type="SAM" id="MobiDB-lite"/>
    </source>
</evidence>
<sequence>MAGRSVLLPASTYCDGGSPLPHFLHQDGGGAKLAAVAEKDPDQFTNWLTELAKNASFGHSSFGGVSRSLKIPSGSSKPRKIILYVYKGCKPFEYLVLPVDPSSNIVPRVLLSPIPPHLTISSTVDKIFKHWGRKRSDFIAARDSLIALAKTSPPVGATFTPNSDLFIDLRYLHESWATCYVPPRFLGLEGPGENKESDDESDESDESDENAANSTMEWEWEEPQRRLLPHELEQEPDFEKMFRVVRRANDEDDAISCDSHITGVEDPEEYAKASVARGDHKPSRTWLKGVERWAQGAASEVVDDEVLVNDAQIEEAYSKEQPRVATGLDLEKPDYLSTASHKKRRRTAT</sequence>
<dbReference type="EMBL" id="JARJCW010000003">
    <property type="protein sequence ID" value="KAJ7226801.1"/>
    <property type="molecule type" value="Genomic_DNA"/>
</dbReference>